<comment type="caution">
    <text evidence="2">The sequence shown here is derived from an EMBL/GenBank/DDBJ whole genome shotgun (WGS) entry which is preliminary data.</text>
</comment>
<proteinExistence type="predicted"/>
<sequence length="94" mass="10498">MMANIELLEVSGEGCANCFSLLPLLNKLAAERGIPLRHLEVTEENAEEVRKYEIDRVPTVLVLKDGEVTARCSGYQPEEILSLWLDAKISDARL</sequence>
<dbReference type="InterPro" id="IPR036249">
    <property type="entry name" value="Thioredoxin-like_sf"/>
</dbReference>
<protein>
    <submittedName>
        <fullName evidence="2">Thioredoxin family protein</fullName>
    </submittedName>
</protein>
<evidence type="ECO:0000313" key="2">
    <source>
        <dbReference type="EMBL" id="HJA01761.1"/>
    </source>
</evidence>
<dbReference type="EMBL" id="DXAJ01000001">
    <property type="protein sequence ID" value="HJA01761.1"/>
    <property type="molecule type" value="Genomic_DNA"/>
</dbReference>
<organism evidence="2 3">
    <name type="scientific">Candidatus Gallimonas gallistercoris</name>
    <dbReference type="NCBI Taxonomy" id="2838602"/>
    <lineage>
        <taxon>Bacteria</taxon>
        <taxon>Bacillati</taxon>
        <taxon>Bacillota</taxon>
        <taxon>Clostridia</taxon>
        <taxon>Candidatus Gallimonas</taxon>
    </lineage>
</organism>
<dbReference type="InterPro" id="IPR013766">
    <property type="entry name" value="Thioredoxin_domain"/>
</dbReference>
<dbReference type="Pfam" id="PF00085">
    <property type="entry name" value="Thioredoxin"/>
    <property type="match status" value="1"/>
</dbReference>
<name>A0A9D2H1F6_9FIRM</name>
<dbReference type="Gene3D" id="3.40.30.10">
    <property type="entry name" value="Glutaredoxin"/>
    <property type="match status" value="1"/>
</dbReference>
<dbReference type="AlphaFoldDB" id="A0A9D2H1F6"/>
<dbReference type="CDD" id="cd02947">
    <property type="entry name" value="TRX_family"/>
    <property type="match status" value="1"/>
</dbReference>
<gene>
    <name evidence="2" type="ORF">H9797_00065</name>
</gene>
<feature type="domain" description="Thioredoxin" evidence="1">
    <location>
        <begin position="7"/>
        <end position="85"/>
    </location>
</feature>
<dbReference type="Proteomes" id="UP000824221">
    <property type="component" value="Unassembled WGS sequence"/>
</dbReference>
<reference evidence="2" key="1">
    <citation type="journal article" date="2021" name="PeerJ">
        <title>Extensive microbial diversity within the chicken gut microbiome revealed by metagenomics and culture.</title>
        <authorList>
            <person name="Gilroy R."/>
            <person name="Ravi A."/>
            <person name="Getino M."/>
            <person name="Pursley I."/>
            <person name="Horton D.L."/>
            <person name="Alikhan N.F."/>
            <person name="Baker D."/>
            <person name="Gharbi K."/>
            <person name="Hall N."/>
            <person name="Watson M."/>
            <person name="Adriaenssens E.M."/>
            <person name="Foster-Nyarko E."/>
            <person name="Jarju S."/>
            <person name="Secka A."/>
            <person name="Antonio M."/>
            <person name="Oren A."/>
            <person name="Chaudhuri R.R."/>
            <person name="La Ragione R."/>
            <person name="Hildebrand F."/>
            <person name="Pallen M.J."/>
        </authorList>
    </citation>
    <scope>NUCLEOTIDE SEQUENCE</scope>
    <source>
        <strain evidence="2">CHK156-179</strain>
    </source>
</reference>
<evidence type="ECO:0000313" key="3">
    <source>
        <dbReference type="Proteomes" id="UP000824221"/>
    </source>
</evidence>
<evidence type="ECO:0000259" key="1">
    <source>
        <dbReference type="Pfam" id="PF00085"/>
    </source>
</evidence>
<accession>A0A9D2H1F6</accession>
<reference evidence="2" key="2">
    <citation type="submission" date="2021-04" db="EMBL/GenBank/DDBJ databases">
        <authorList>
            <person name="Gilroy R."/>
        </authorList>
    </citation>
    <scope>NUCLEOTIDE SEQUENCE</scope>
    <source>
        <strain evidence="2">CHK156-179</strain>
    </source>
</reference>
<dbReference type="SUPFAM" id="SSF52833">
    <property type="entry name" value="Thioredoxin-like"/>
    <property type="match status" value="1"/>
</dbReference>